<dbReference type="AlphaFoldDB" id="A0A1F6BFI9"/>
<dbReference type="PANTHER" id="PTHR30469:SF33">
    <property type="entry name" value="SLR1207 PROTEIN"/>
    <property type="match status" value="1"/>
</dbReference>
<organism evidence="6 7">
    <name type="scientific">Candidatus Gottesmanbacteria bacterium RIFOXYB1_FULL_47_11</name>
    <dbReference type="NCBI Taxonomy" id="1798401"/>
    <lineage>
        <taxon>Bacteria</taxon>
        <taxon>Candidatus Gottesmaniibacteriota</taxon>
    </lineage>
</organism>
<dbReference type="Pfam" id="PF25917">
    <property type="entry name" value="BSH_RND"/>
    <property type="match status" value="1"/>
</dbReference>
<keyword evidence="3" id="KW-0812">Transmembrane</keyword>
<name>A0A1F6BFI9_9BACT</name>
<dbReference type="STRING" id="1798401.A2363_02605"/>
<dbReference type="GO" id="GO:0015562">
    <property type="term" value="F:efflux transmembrane transporter activity"/>
    <property type="evidence" value="ECO:0007669"/>
    <property type="project" value="TreeGrafter"/>
</dbReference>
<dbReference type="InterPro" id="IPR058627">
    <property type="entry name" value="MdtA-like_C"/>
</dbReference>
<protein>
    <submittedName>
        <fullName evidence="6">Uncharacterized protein</fullName>
    </submittedName>
</protein>
<dbReference type="EMBL" id="MFKE01000016">
    <property type="protein sequence ID" value="OGG35287.1"/>
    <property type="molecule type" value="Genomic_DNA"/>
</dbReference>
<dbReference type="Gene3D" id="2.40.420.20">
    <property type="match status" value="1"/>
</dbReference>
<dbReference type="PANTHER" id="PTHR30469">
    <property type="entry name" value="MULTIDRUG RESISTANCE PROTEIN MDTA"/>
    <property type="match status" value="1"/>
</dbReference>
<reference evidence="6 7" key="1">
    <citation type="journal article" date="2016" name="Nat. Commun.">
        <title>Thousands of microbial genomes shed light on interconnected biogeochemical processes in an aquifer system.</title>
        <authorList>
            <person name="Anantharaman K."/>
            <person name="Brown C.T."/>
            <person name="Hug L.A."/>
            <person name="Sharon I."/>
            <person name="Castelle C.J."/>
            <person name="Probst A.J."/>
            <person name="Thomas B.C."/>
            <person name="Singh A."/>
            <person name="Wilkins M.J."/>
            <person name="Karaoz U."/>
            <person name="Brodie E.L."/>
            <person name="Williams K.H."/>
            <person name="Hubbard S.S."/>
            <person name="Banfield J.F."/>
        </authorList>
    </citation>
    <scope>NUCLEOTIDE SEQUENCE [LARGE SCALE GENOMIC DNA]</scope>
</reference>
<dbReference type="InterPro" id="IPR058625">
    <property type="entry name" value="MdtA-like_BSH"/>
</dbReference>
<gene>
    <name evidence="6" type="ORF">A2363_02605</name>
</gene>
<evidence type="ECO:0000259" key="5">
    <source>
        <dbReference type="Pfam" id="PF25967"/>
    </source>
</evidence>
<evidence type="ECO:0000313" key="7">
    <source>
        <dbReference type="Proteomes" id="UP000176186"/>
    </source>
</evidence>
<evidence type="ECO:0000256" key="3">
    <source>
        <dbReference type="SAM" id="Phobius"/>
    </source>
</evidence>
<evidence type="ECO:0000259" key="4">
    <source>
        <dbReference type="Pfam" id="PF25917"/>
    </source>
</evidence>
<feature type="compositionally biased region" description="Low complexity" evidence="2">
    <location>
        <begin position="406"/>
        <end position="418"/>
    </location>
</feature>
<dbReference type="Pfam" id="PF25967">
    <property type="entry name" value="RND-MFP_C"/>
    <property type="match status" value="1"/>
</dbReference>
<keyword evidence="3" id="KW-0472">Membrane</keyword>
<feature type="domain" description="Multidrug resistance protein MdtA-like barrel-sandwich hybrid" evidence="4">
    <location>
        <begin position="74"/>
        <end position="243"/>
    </location>
</feature>
<feature type="domain" description="Multidrug resistance protein MdtA-like C-terminal permuted SH3" evidence="5">
    <location>
        <begin position="345"/>
        <end position="399"/>
    </location>
</feature>
<comment type="caution">
    <text evidence="6">The sequence shown here is derived from an EMBL/GenBank/DDBJ whole genome shotgun (WGS) entry which is preliminary data.</text>
</comment>
<dbReference type="Gene3D" id="2.40.30.170">
    <property type="match status" value="1"/>
</dbReference>
<evidence type="ECO:0000256" key="2">
    <source>
        <dbReference type="SAM" id="MobiDB-lite"/>
    </source>
</evidence>
<evidence type="ECO:0000313" key="6">
    <source>
        <dbReference type="EMBL" id="OGG35287.1"/>
    </source>
</evidence>
<proteinExistence type="predicted"/>
<dbReference type="SUPFAM" id="SSF111369">
    <property type="entry name" value="HlyD-like secretion proteins"/>
    <property type="match status" value="1"/>
</dbReference>
<feature type="region of interest" description="Disordered" evidence="2">
    <location>
        <begin position="402"/>
        <end position="428"/>
    </location>
</feature>
<evidence type="ECO:0000256" key="1">
    <source>
        <dbReference type="ARBA" id="ARBA00022448"/>
    </source>
</evidence>
<sequence>MSTPSGFSQTQTVPSTHMTLLQKAGIGILAIALLWFGYSKLFATKTKTTYTTEPASKGTLIVSISASGTISSANSASVTTQTSGVVSKIYVKNGDTVKSGDAIAEVELDMNGQQRANQALASYQSAKNQLASAQASMYSLQSSMYSKWKSYMDTAQNSTYQNTDGSANTGNRVLTPFTIAQDDWLAAEAQYANQKNVVAAAQTSVSSAWASYQQSSPTIYAPISGVISGLSLQVGSVLTSQTSSTGTSTSQRIANIKTGATPVAVVNLSEVDVPKISIEDKVTLTMDAFSSQTFTGKVVSIDTTGSVSSGVTTYPAYIQFDTAIDGIYPNMGVDAKIITDVKDTVILVPNAAVKTTNGQKTVTVLKNGVATPLEVTTGSANDSETEITSGISEGDVVVTATTNSGTTSKSSATSPFSSFGGAVRMGGR</sequence>
<keyword evidence="3" id="KW-1133">Transmembrane helix</keyword>
<dbReference type="Gene3D" id="2.40.50.100">
    <property type="match status" value="1"/>
</dbReference>
<keyword evidence="1" id="KW-0813">Transport</keyword>
<dbReference type="PRINTS" id="PR01490">
    <property type="entry name" value="RTXTOXIND"/>
</dbReference>
<dbReference type="GO" id="GO:1990281">
    <property type="term" value="C:efflux pump complex"/>
    <property type="evidence" value="ECO:0007669"/>
    <property type="project" value="TreeGrafter"/>
</dbReference>
<feature type="transmembrane region" description="Helical" evidence="3">
    <location>
        <begin position="20"/>
        <end position="38"/>
    </location>
</feature>
<accession>A0A1F6BFI9</accession>
<dbReference type="Proteomes" id="UP000176186">
    <property type="component" value="Unassembled WGS sequence"/>
</dbReference>